<gene>
    <name evidence="1" type="ORF">SAMN05443245_3578</name>
</gene>
<dbReference type="AlphaFoldDB" id="A0A1H1H6F0"/>
<sequence>MSNNQQSATARALLAFVELCKSEEREFITTMNLLLLASPRRRREIVEQIKKDVFRDGRKARISHQSGH</sequence>
<evidence type="ECO:0000313" key="2">
    <source>
        <dbReference type="Proteomes" id="UP000183487"/>
    </source>
</evidence>
<dbReference type="Proteomes" id="UP000183487">
    <property type="component" value="Unassembled WGS sequence"/>
</dbReference>
<protein>
    <submittedName>
        <fullName evidence="1">Uncharacterized protein</fullName>
    </submittedName>
</protein>
<dbReference type="EMBL" id="FNKP01000002">
    <property type="protein sequence ID" value="SDR21017.1"/>
    <property type="molecule type" value="Genomic_DNA"/>
</dbReference>
<name>A0A1H1H6F0_9BURK</name>
<organism evidence="1 2">
    <name type="scientific">Paraburkholderia fungorum</name>
    <dbReference type="NCBI Taxonomy" id="134537"/>
    <lineage>
        <taxon>Bacteria</taxon>
        <taxon>Pseudomonadati</taxon>
        <taxon>Pseudomonadota</taxon>
        <taxon>Betaproteobacteria</taxon>
        <taxon>Burkholderiales</taxon>
        <taxon>Burkholderiaceae</taxon>
        <taxon>Paraburkholderia</taxon>
    </lineage>
</organism>
<accession>A0A1H1H6F0</accession>
<keyword evidence="2" id="KW-1185">Reference proteome</keyword>
<evidence type="ECO:0000313" key="1">
    <source>
        <dbReference type="EMBL" id="SDR21017.1"/>
    </source>
</evidence>
<reference evidence="2" key="1">
    <citation type="submission" date="2016-10" db="EMBL/GenBank/DDBJ databases">
        <authorList>
            <person name="Varghese N."/>
        </authorList>
    </citation>
    <scope>NUCLEOTIDE SEQUENCE [LARGE SCALE GENOMIC DNA]</scope>
    <source>
        <strain evidence="2">GAS106B</strain>
    </source>
</reference>
<proteinExistence type="predicted"/>